<comment type="caution">
    <text evidence="2">The sequence shown here is derived from an EMBL/GenBank/DDBJ whole genome shotgun (WGS) entry which is preliminary data.</text>
</comment>
<accession>A0A9W9FSF2</accession>
<feature type="compositionally biased region" description="Acidic residues" evidence="1">
    <location>
        <begin position="588"/>
        <end position="607"/>
    </location>
</feature>
<dbReference type="RefSeq" id="XP_056514546.1">
    <property type="nucleotide sequence ID" value="XM_056653479.1"/>
</dbReference>
<dbReference type="GeneID" id="81392647"/>
<gene>
    <name evidence="2" type="ORF">NUU61_002897</name>
</gene>
<evidence type="ECO:0000256" key="1">
    <source>
        <dbReference type="SAM" id="MobiDB-lite"/>
    </source>
</evidence>
<evidence type="ECO:0000313" key="3">
    <source>
        <dbReference type="Proteomes" id="UP001141434"/>
    </source>
</evidence>
<dbReference type="Proteomes" id="UP001141434">
    <property type="component" value="Unassembled WGS sequence"/>
</dbReference>
<reference evidence="2" key="2">
    <citation type="journal article" date="2023" name="IMA Fungus">
        <title>Comparative genomic study of the Penicillium genus elucidates a diverse pangenome and 15 lateral gene transfer events.</title>
        <authorList>
            <person name="Petersen C."/>
            <person name="Sorensen T."/>
            <person name="Nielsen M.R."/>
            <person name="Sondergaard T.E."/>
            <person name="Sorensen J.L."/>
            <person name="Fitzpatrick D.A."/>
            <person name="Frisvad J.C."/>
            <person name="Nielsen K.L."/>
        </authorList>
    </citation>
    <scope>NUCLEOTIDE SEQUENCE</scope>
    <source>
        <strain evidence="2">IBT 34128</strain>
    </source>
</reference>
<proteinExistence type="predicted"/>
<sequence length="607" mass="68896">MTEQLSGRITPDPVLTKGNTDKNTLVIAILTYLDEASEAELVQHFQEILGDSIKIHTWKPSRSLLQSIAKQGPHLDSQANLYALAVLAYRSERSAFLVADELTRRQLTGERRVGESDSISVVMISTKPQPSTAAKQDDEVIIVAKRTNGDGKEIQKLLEMPLEPLSINPQARDIEMFLRTSCGLALHDPDRAVLTADTASSLGREKYSGAVAEALSTSRRGLPVELVTDIVSRADSDSMTELVQMPVWERAMSYQHLVIFLFFPASEDKLHKTQSIIQDAVRKHAATKKPNRQNTTVELIPWERHRLASRRKLATFYNEYRHWVDPNTRMDRPLHFLREPIRGIDSAQFGSVFSRYELFPFVRQNSLEGLVTKNWTSDDNPDEESETLDINSAENLSHPDEPFYYNPPPWMPSGSQEEEETEFEWLAAFYLTNQLTKEQDESIQTELKTKNDIDEDFEWVKEIGVIPWKSGPEGDVDGTIEDIWEIVWKVWTSEGRAGNCGTFACVDQQSAVDQTVILVDAKWYHGSREQELLQYLPSPTMKGFRYTRVAARDAHLDKINLDIANMGIDECGEGAKSFRRPDWPSPELFDDDDDDEDENDDGNEDGE</sequence>
<evidence type="ECO:0000313" key="2">
    <source>
        <dbReference type="EMBL" id="KAJ5105550.1"/>
    </source>
</evidence>
<dbReference type="EMBL" id="JAPMSZ010000004">
    <property type="protein sequence ID" value="KAJ5105550.1"/>
    <property type="molecule type" value="Genomic_DNA"/>
</dbReference>
<dbReference type="OrthoDB" id="4461621at2759"/>
<name>A0A9W9FSF2_9EURO</name>
<protein>
    <submittedName>
        <fullName evidence="2">Uncharacterized protein</fullName>
    </submittedName>
</protein>
<reference evidence="2" key="1">
    <citation type="submission" date="2022-11" db="EMBL/GenBank/DDBJ databases">
        <authorList>
            <person name="Petersen C."/>
        </authorList>
    </citation>
    <scope>NUCLEOTIDE SEQUENCE</scope>
    <source>
        <strain evidence="2">IBT 34128</strain>
    </source>
</reference>
<feature type="region of interest" description="Disordered" evidence="1">
    <location>
        <begin position="574"/>
        <end position="607"/>
    </location>
</feature>
<organism evidence="2 3">
    <name type="scientific">Penicillium alfredii</name>
    <dbReference type="NCBI Taxonomy" id="1506179"/>
    <lineage>
        <taxon>Eukaryota</taxon>
        <taxon>Fungi</taxon>
        <taxon>Dikarya</taxon>
        <taxon>Ascomycota</taxon>
        <taxon>Pezizomycotina</taxon>
        <taxon>Eurotiomycetes</taxon>
        <taxon>Eurotiomycetidae</taxon>
        <taxon>Eurotiales</taxon>
        <taxon>Aspergillaceae</taxon>
        <taxon>Penicillium</taxon>
    </lineage>
</organism>
<dbReference type="AlphaFoldDB" id="A0A9W9FSF2"/>
<keyword evidence="3" id="KW-1185">Reference proteome</keyword>